<gene>
    <name evidence="3" type="ORF">DPX16_12573</name>
</gene>
<evidence type="ECO:0000313" key="3">
    <source>
        <dbReference type="EMBL" id="ROL46680.1"/>
    </source>
</evidence>
<dbReference type="PANTHER" id="PTHR22957">
    <property type="entry name" value="TBC1 DOMAIN FAMILY MEMBER GTPASE-ACTIVATING PROTEIN"/>
    <property type="match status" value="1"/>
</dbReference>
<dbReference type="GO" id="GO:0006886">
    <property type="term" value="P:intracellular protein transport"/>
    <property type="evidence" value="ECO:0007669"/>
    <property type="project" value="TreeGrafter"/>
</dbReference>
<accession>A0A3N0YLC5</accession>
<dbReference type="FunFam" id="1.10.8.270:FF:000019">
    <property type="entry name" value="TBC1 domain family member 13"/>
    <property type="match status" value="1"/>
</dbReference>
<dbReference type="SUPFAM" id="SSF47923">
    <property type="entry name" value="Ypt/Rab-GAP domain of gyp1p"/>
    <property type="match status" value="2"/>
</dbReference>
<evidence type="ECO:0000256" key="1">
    <source>
        <dbReference type="ARBA" id="ARBA00022468"/>
    </source>
</evidence>
<dbReference type="OrthoDB" id="8820034at2759"/>
<comment type="caution">
    <text evidence="3">The sequence shown here is derived from an EMBL/GenBank/DDBJ whole genome shotgun (WGS) entry which is preliminary data.</text>
</comment>
<proteinExistence type="predicted"/>
<dbReference type="Gene3D" id="1.10.472.80">
    <property type="entry name" value="Ypt/Rab-GAP domain of gyp1p, domain 3"/>
    <property type="match status" value="1"/>
</dbReference>
<protein>
    <submittedName>
        <fullName evidence="3">TBC1 domain family member 13</fullName>
    </submittedName>
</protein>
<dbReference type="Proteomes" id="UP000281406">
    <property type="component" value="Unassembled WGS sequence"/>
</dbReference>
<dbReference type="PROSITE" id="PS50086">
    <property type="entry name" value="TBC_RABGAP"/>
    <property type="match status" value="1"/>
</dbReference>
<dbReference type="AlphaFoldDB" id="A0A3N0YLC5"/>
<organism evidence="3 4">
    <name type="scientific">Anabarilius grahami</name>
    <name type="common">Kanglang fish</name>
    <name type="synonym">Barilius grahami</name>
    <dbReference type="NCBI Taxonomy" id="495550"/>
    <lineage>
        <taxon>Eukaryota</taxon>
        <taxon>Metazoa</taxon>
        <taxon>Chordata</taxon>
        <taxon>Craniata</taxon>
        <taxon>Vertebrata</taxon>
        <taxon>Euteleostomi</taxon>
        <taxon>Actinopterygii</taxon>
        <taxon>Neopterygii</taxon>
        <taxon>Teleostei</taxon>
        <taxon>Ostariophysi</taxon>
        <taxon>Cypriniformes</taxon>
        <taxon>Xenocyprididae</taxon>
        <taxon>Xenocypridinae</taxon>
        <taxon>Xenocypridinae incertae sedis</taxon>
        <taxon>Anabarilius</taxon>
    </lineage>
</organism>
<dbReference type="PANTHER" id="PTHR22957:SF27">
    <property type="entry name" value="TBC1 DOMAIN FAMILY MEMBER 13"/>
    <property type="match status" value="1"/>
</dbReference>
<name>A0A3N0YLC5_ANAGA</name>
<dbReference type="Pfam" id="PF00566">
    <property type="entry name" value="RabGAP-TBC"/>
    <property type="match status" value="1"/>
</dbReference>
<evidence type="ECO:0000313" key="4">
    <source>
        <dbReference type="Proteomes" id="UP000281406"/>
    </source>
</evidence>
<dbReference type="Gene3D" id="1.10.8.270">
    <property type="entry name" value="putative rabgap domain of human tbc1 domain family member 14 like domains"/>
    <property type="match status" value="1"/>
</dbReference>
<evidence type="ECO:0000259" key="2">
    <source>
        <dbReference type="PROSITE" id="PS50086"/>
    </source>
</evidence>
<keyword evidence="4" id="KW-1185">Reference proteome</keyword>
<sequence length="482" mass="55198">MSGTIVRAPVFPPVLFFRQRVTVLVKHVEFLQKQDPGVQGFSERAEDRFEGFTRAVLQRDLYAQFLREMIIQPGIAKANLGVSREDVTLEDHPLNPNPDSRWNTYFKDNEVLLQIDKDVRRLYPDMAFFQRPTEFPCQLILDPQNEYETLRRRVEQTTLKAQTVNRNRSGVTNVSSPGKALNLYPSNEYEVLPNGCEAHWEVVERILFIYAKLNPGIAYVQGMNEIVGPIYYTFATDPNSQWKEHAEADTFFCFTNLMSENRDNFIKSLDDSQCGITFKMESVFSKLKEKDTELYMRLQEQNIKPQYFTFRWLTLLLSQEFLLPDVIRIWDSLFSDQDRFEFLIPVCCAMLTIIPSLMFTPSSLKLKNCRTACSSHAPSGSASSLMTDSSAAHRTRRAHALRSRARPLVPSAFTPQTHKPTSECERELDVCQGHERITTRDSCRNKGGFGFGSSAGSGSDPSGFCGIRARFGFCERFSLLWI</sequence>
<feature type="domain" description="Rab-GAP TBC" evidence="2">
    <location>
        <begin position="95"/>
        <end position="337"/>
    </location>
</feature>
<dbReference type="GO" id="GO:0005096">
    <property type="term" value="F:GTPase activator activity"/>
    <property type="evidence" value="ECO:0007669"/>
    <property type="project" value="UniProtKB-KW"/>
</dbReference>
<reference evidence="3 4" key="1">
    <citation type="submission" date="2018-10" db="EMBL/GenBank/DDBJ databases">
        <title>Genome assembly for a Yunnan-Guizhou Plateau 3E fish, Anabarilius grahami (Regan), and its evolutionary and genetic applications.</title>
        <authorList>
            <person name="Jiang W."/>
        </authorList>
    </citation>
    <scope>NUCLEOTIDE SEQUENCE [LARGE SCALE GENOMIC DNA]</scope>
    <source>
        <strain evidence="3">AG-KIZ</strain>
        <tissue evidence="3">Muscle</tissue>
    </source>
</reference>
<dbReference type="InterPro" id="IPR000195">
    <property type="entry name" value="Rab-GAP-TBC_dom"/>
</dbReference>
<keyword evidence="1" id="KW-0343">GTPase activation</keyword>
<dbReference type="InterPro" id="IPR035969">
    <property type="entry name" value="Rab-GAP_TBC_sf"/>
</dbReference>
<dbReference type="EMBL" id="RJVU01037189">
    <property type="protein sequence ID" value="ROL46680.1"/>
    <property type="molecule type" value="Genomic_DNA"/>
</dbReference>
<dbReference type="SMART" id="SM00164">
    <property type="entry name" value="TBC"/>
    <property type="match status" value="1"/>
</dbReference>